<organism evidence="13 14">
    <name type="scientific">Blattamonas nauphoetae</name>
    <dbReference type="NCBI Taxonomy" id="2049346"/>
    <lineage>
        <taxon>Eukaryota</taxon>
        <taxon>Metamonada</taxon>
        <taxon>Preaxostyla</taxon>
        <taxon>Oxymonadida</taxon>
        <taxon>Blattamonas</taxon>
    </lineage>
</organism>
<evidence type="ECO:0000256" key="6">
    <source>
        <dbReference type="ARBA" id="ARBA00022840"/>
    </source>
</evidence>
<dbReference type="EC" id="3.6.4.-" evidence="13"/>
<keyword evidence="14" id="KW-1185">Reference proteome</keyword>
<dbReference type="Pfam" id="PF00176">
    <property type="entry name" value="SNF2-rel_dom"/>
    <property type="match status" value="1"/>
</dbReference>
<dbReference type="GO" id="GO:0004386">
    <property type="term" value="F:helicase activity"/>
    <property type="evidence" value="ECO:0007669"/>
    <property type="project" value="UniProtKB-KW"/>
</dbReference>
<dbReference type="InterPro" id="IPR050520">
    <property type="entry name" value="INO80/SWR1_helicase"/>
</dbReference>
<feature type="compositionally biased region" description="Polar residues" evidence="10">
    <location>
        <begin position="1647"/>
        <end position="1660"/>
    </location>
</feature>
<keyword evidence="6" id="KW-0067">ATP-binding</keyword>
<dbReference type="PROSITE" id="PS51192">
    <property type="entry name" value="HELICASE_ATP_BIND_1"/>
    <property type="match status" value="1"/>
</dbReference>
<evidence type="ECO:0000256" key="1">
    <source>
        <dbReference type="ARBA" id="ARBA00004123"/>
    </source>
</evidence>
<evidence type="ECO:0000313" key="13">
    <source>
        <dbReference type="EMBL" id="KAK2949275.1"/>
    </source>
</evidence>
<feature type="domain" description="Helicase C-terminal" evidence="12">
    <location>
        <begin position="1777"/>
        <end position="1934"/>
    </location>
</feature>
<keyword evidence="9" id="KW-0539">Nucleus</keyword>
<evidence type="ECO:0000256" key="5">
    <source>
        <dbReference type="ARBA" id="ARBA00022806"/>
    </source>
</evidence>
<dbReference type="InterPro" id="IPR038718">
    <property type="entry name" value="SNF2-like_sf"/>
</dbReference>
<feature type="compositionally biased region" description="Acidic residues" evidence="10">
    <location>
        <begin position="1998"/>
        <end position="2007"/>
    </location>
</feature>
<dbReference type="Pfam" id="PF00271">
    <property type="entry name" value="Helicase_C"/>
    <property type="match status" value="1"/>
</dbReference>
<dbReference type="Gene3D" id="1.20.120.850">
    <property type="entry name" value="SWI2/SNF2 ATPases, N-terminal domain"/>
    <property type="match status" value="1"/>
</dbReference>
<evidence type="ECO:0000256" key="10">
    <source>
        <dbReference type="SAM" id="MobiDB-lite"/>
    </source>
</evidence>
<evidence type="ECO:0000256" key="9">
    <source>
        <dbReference type="ARBA" id="ARBA00023242"/>
    </source>
</evidence>
<evidence type="ECO:0000259" key="12">
    <source>
        <dbReference type="PROSITE" id="PS51194"/>
    </source>
</evidence>
<evidence type="ECO:0000256" key="3">
    <source>
        <dbReference type="ARBA" id="ARBA00022741"/>
    </source>
</evidence>
<dbReference type="Gene3D" id="3.40.50.300">
    <property type="entry name" value="P-loop containing nucleotide triphosphate hydrolases"/>
    <property type="match status" value="1"/>
</dbReference>
<keyword evidence="5 13" id="KW-0347">Helicase</keyword>
<evidence type="ECO:0000256" key="7">
    <source>
        <dbReference type="ARBA" id="ARBA00022853"/>
    </source>
</evidence>
<sequence length="2169" mass="243693">MQINRPDGKPSTEGKRGRKKATPTPQQIDLPEQNNFHLVPIHDQTSFLQDVCDAANYKAQTRRIVVRQGERLKVEVPRFFLYRSRKEEEVKKEKASVIAAMIKQFWDDAREFVSLRHLIEKEEKIREVKKESFDTFVEQMEDLSRIIKDSIEDVSTPAKSSQHLDSIKPDEDGIDSSEEFDARRDANELDELRNEAEKPMDQLLMDVSKQATSMAPTGTTLASTEIKTEIPFLLKGPGPLREYQMIGLDWLMNMYEKNLNVILADEMGLGKAQPVDSPILTPSGWRRIGDIRVGDQVVACDGSTTSVTGVFPQGRKEVFRVVLDDGTWADCTDEHLWTVQLDNDKGNSSTWVSTEAEKWSTKTTRELIGLLSTNSSSIRLPIAQPIHFSSSQSTQTSLSSLDLSQSSFVLPESLLFSDIQTRTEILRQIIHHHSPSTHPTDASIRISTLSSSAANSLIHLVQSLGGVVHRLASQHGIQLDISLPSQIRQNVVGGGSQTDEGARLKRSIVSIIPLPSTAELTVLPSDSLIPPSPLLSQSPSSDITSPTTQQLQPLISECVCISVSHPSQLYITSSFIVTHNTVMTIAVLAALACQKNEWGPHLIIVPSSVLINWEMEFKRWCPAFKILSYYGTTAERKKKREGWSKPDAFHVCITSYKLVIQDKQIFRPKRWNYMILDEAHNIKNFKSKRWQILLNFNTRHRLLLTGTPLQNDIMELWSFMHFLMPEVFRSHSEFKEWFANPISNSISVETITGDGYVNREGLADTSTPSTIPNEIVSRLHNILRPFLLRRLKVDVEKQLPAKHEHVILTPLSKRQRLLYEEFLSAAETQKTLKSGSFMGLCNVLMQLRKVCNHPTLFEENPISSPLSLSSVFVQSKPLSPVRKKHERRTVSEIALQKEEVGSYPSCAFHILDAHPIHCLHSYAPQLFLGFPHLPLDQPTLTLQPSTFPINSMRWLLSEFYEARSHQDVSIQQPAFVGSPGWSLFNPSLALQSIIPSSFITLSPPQIFPTPSFTTQTNTSITLRSSLSLPYTASLPRIWALMSITSRDVGQINAFSPIHSPLSLPGSSNLPPSPIEAERITSLTPKPEDWYSFYKLSPKVMEKDDSPSSTFTEGVIHLRSDHQQQTPVIRCQSTNSFLSELRERQEKVLTEHILDVMHLNTQRCDPLTTAPLLGFRLICRLMGGLTLDPTDSEEDAEEVPLPLENDIQLTYAGRPKTRQPSDRRRTMMKDEVDDDQLFEEKPDSLHSQNALLELKRQKRAEFNAYVTETREKQQVIIGLGDIPVEDVTVEPVVPQRRETRGRPPRNPQPSVSVSNSPFLSPTPSPLLTPLRLGSTRMSPFLSSPFKEDSVKFDGQIRLTSEERLKQARQVSSYSPYVESNRKFSARKSHLRCGCLLCRDGITIHPQFVHKHARICTKLIQTDVHSKDKLDEVRHASFGYTDTLLHLVSLPIDLFYSYSGFVLKQCLVYQPTVVSQPIHTHIIQSHRRLFKTDELSSPRPLVSTTFAKLPATHQNRPLEAVLIPNYSSLYPLEATKHQNAAGGWSVTGGGISKMMRGREGALSNWNEVLEAPRTGLNLRQQRKLQQPPSDSTSVHIASAQTPSTTSRKIGTPKIPATVSTIRTRGKGLNDHPTPVNTPQPESPFIGAQRTRSVTSTPKQNSKTIKKSDTSPFLSTSSPDPTRSARIRFVRLPINPPPLNPYEPDTISAKALASFAPHSMSPTLMSHFSQDLPAFDSVNSVPDESFVDTRAPYIASTSLTFPPAHLVEHDCGKLQCLAVLLRWLYSNGHRCLIFTQMSKMLDVLEVFASHYGYAYLRLDGTTPIEMRQALMERFNRDSRVFLFLLSTRSGGVGVNLTGADTVIFYDSDWNPAMDAQAQDRAHRIGQTREVNVYRLVSRGTVEEKIVERAKWKRRVEQVVTRDGHFTYASLLNKADVEGMLGMREDKKKKTLSERANQKPKKSGKDKDKRKKKASGQNELADIFKSRFGSGMELLNVDEQEISEPDSDTDLESNTLSETHDEVRGMMMAEDEEDRLAAAEAEKEMFLTNREDENDFDDRPVNEGVDDLDSNSPSPSPSPKQNGRRKTLAPVGPTITAADLNDFDAVEETFSVLQSHAIAKIRQEVERINKEEIEQAVSVIEASQQKQTAALDAVIAQRETPSPAQSPVISPFF</sequence>
<dbReference type="InterPro" id="IPR036844">
    <property type="entry name" value="Hint_dom_sf"/>
</dbReference>
<feature type="region of interest" description="Disordered" evidence="10">
    <location>
        <begin position="1998"/>
        <end position="2085"/>
    </location>
</feature>
<feature type="compositionally biased region" description="Polar residues" evidence="10">
    <location>
        <begin position="1667"/>
        <end position="1678"/>
    </location>
</feature>
<feature type="compositionally biased region" description="Basic and acidic residues" evidence="10">
    <location>
        <begin position="180"/>
        <end position="196"/>
    </location>
</feature>
<dbReference type="SMART" id="SM00306">
    <property type="entry name" value="HintN"/>
    <property type="match status" value="1"/>
</dbReference>
<name>A0ABQ9XDH9_9EUKA</name>
<dbReference type="PANTHER" id="PTHR45685">
    <property type="entry name" value="HELICASE SRCAP-RELATED"/>
    <property type="match status" value="1"/>
</dbReference>
<dbReference type="SMART" id="SM00490">
    <property type="entry name" value="HELICc"/>
    <property type="match status" value="1"/>
</dbReference>
<dbReference type="InterPro" id="IPR049730">
    <property type="entry name" value="SNF2/RAD54-like_C"/>
</dbReference>
<dbReference type="SUPFAM" id="SSF52540">
    <property type="entry name" value="P-loop containing nucleoside triphosphate hydrolases"/>
    <property type="match status" value="4"/>
</dbReference>
<dbReference type="InterPro" id="IPR027417">
    <property type="entry name" value="P-loop_NTPase"/>
</dbReference>
<feature type="region of interest" description="Disordered" evidence="10">
    <location>
        <begin position="1577"/>
        <end position="1609"/>
    </location>
</feature>
<dbReference type="SUPFAM" id="SSF51294">
    <property type="entry name" value="Hedgehog/intein (Hint) domain"/>
    <property type="match status" value="1"/>
</dbReference>
<feature type="region of interest" description="Disordered" evidence="10">
    <location>
        <begin position="1621"/>
        <end position="1682"/>
    </location>
</feature>
<dbReference type="InterPro" id="IPR003587">
    <property type="entry name" value="Hint_dom_N"/>
</dbReference>
<feature type="region of interest" description="Disordered" evidence="10">
    <location>
        <begin position="154"/>
        <end position="196"/>
    </location>
</feature>
<feature type="compositionally biased region" description="Basic and acidic residues" evidence="10">
    <location>
        <begin position="1"/>
        <end position="15"/>
    </location>
</feature>
<feature type="compositionally biased region" description="Polar residues" evidence="10">
    <location>
        <begin position="1577"/>
        <end position="1606"/>
    </location>
</feature>
<comment type="subcellular location">
    <subcellularLocation>
        <location evidence="1">Nucleus</location>
    </subcellularLocation>
</comment>
<feature type="compositionally biased region" description="Low complexity" evidence="10">
    <location>
        <begin position="1307"/>
        <end position="1318"/>
    </location>
</feature>
<dbReference type="InterPro" id="IPR001650">
    <property type="entry name" value="Helicase_C-like"/>
</dbReference>
<dbReference type="InterPro" id="IPR000330">
    <property type="entry name" value="SNF2_N"/>
</dbReference>
<reference evidence="13 14" key="1">
    <citation type="journal article" date="2022" name="bioRxiv">
        <title>Genomics of Preaxostyla Flagellates Illuminates Evolutionary Transitions and the Path Towards Mitochondrial Loss.</title>
        <authorList>
            <person name="Novak L.V.F."/>
            <person name="Treitli S.C."/>
            <person name="Pyrih J."/>
            <person name="Halakuc P."/>
            <person name="Pipaliya S.V."/>
            <person name="Vacek V."/>
            <person name="Brzon O."/>
            <person name="Soukal P."/>
            <person name="Eme L."/>
            <person name="Dacks J.B."/>
            <person name="Karnkowska A."/>
            <person name="Elias M."/>
            <person name="Hampl V."/>
        </authorList>
    </citation>
    <scope>NUCLEOTIDE SEQUENCE [LARGE SCALE GENOMIC DNA]</scope>
    <source>
        <strain evidence="13">NAU3</strain>
        <tissue evidence="13">Gut</tissue>
    </source>
</reference>
<evidence type="ECO:0000256" key="8">
    <source>
        <dbReference type="ARBA" id="ARBA00023125"/>
    </source>
</evidence>
<comment type="similarity">
    <text evidence="2">Belongs to the SNF2/RAD54 helicase family. SWR1 subfamily.</text>
</comment>
<feature type="region of interest" description="Disordered" evidence="10">
    <location>
        <begin position="1"/>
        <end position="30"/>
    </location>
</feature>
<gene>
    <name evidence="13" type="ORF">BLNAU_15756</name>
</gene>
<feature type="compositionally biased region" description="Basic and acidic residues" evidence="10">
    <location>
        <begin position="2031"/>
        <end position="2057"/>
    </location>
</feature>
<comment type="caution">
    <text evidence="13">The sequence shown here is derived from an EMBL/GenBank/DDBJ whole genome shotgun (WGS) entry which is preliminary data.</text>
</comment>
<dbReference type="PANTHER" id="PTHR45685:SF1">
    <property type="entry name" value="HELICASE SRCAP"/>
    <property type="match status" value="1"/>
</dbReference>
<keyword evidence="4 13" id="KW-0378">Hydrolase</keyword>
<dbReference type="Gene3D" id="2.170.16.10">
    <property type="entry name" value="Hedgehog/Intein (Hint) domain"/>
    <property type="match status" value="1"/>
</dbReference>
<feature type="region of interest" description="Disordered" evidence="10">
    <location>
        <begin position="1289"/>
        <end position="1330"/>
    </location>
</feature>
<feature type="compositionally biased region" description="Basic and acidic residues" evidence="10">
    <location>
        <begin position="1940"/>
        <end position="1963"/>
    </location>
</feature>
<protein>
    <submittedName>
        <fullName evidence="13">Helicase domino</fullName>
        <ecNumber evidence="13">3.6.4.-</ecNumber>
    </submittedName>
</protein>
<dbReference type="CDD" id="cd18793">
    <property type="entry name" value="SF2_C_SNF"/>
    <property type="match status" value="1"/>
</dbReference>
<feature type="domain" description="Helicase ATP-binding" evidence="11">
    <location>
        <begin position="566"/>
        <end position="726"/>
    </location>
</feature>
<dbReference type="Proteomes" id="UP001281761">
    <property type="component" value="Unassembled WGS sequence"/>
</dbReference>
<proteinExistence type="inferred from homology"/>
<dbReference type="Gene3D" id="3.40.50.10810">
    <property type="entry name" value="Tandem AAA-ATPase domain"/>
    <property type="match status" value="2"/>
</dbReference>
<evidence type="ECO:0000256" key="2">
    <source>
        <dbReference type="ARBA" id="ARBA00009220"/>
    </source>
</evidence>
<keyword evidence="7" id="KW-0156">Chromatin regulator</keyword>
<accession>A0ABQ9XDH9</accession>
<feature type="region of interest" description="Disordered" evidence="10">
    <location>
        <begin position="1940"/>
        <end position="1978"/>
    </location>
</feature>
<dbReference type="InterPro" id="IPR014001">
    <property type="entry name" value="Helicase_ATP-bd"/>
</dbReference>
<dbReference type="PROSITE" id="PS51194">
    <property type="entry name" value="HELICASE_CTER"/>
    <property type="match status" value="1"/>
</dbReference>
<dbReference type="GO" id="GO:0016787">
    <property type="term" value="F:hydrolase activity"/>
    <property type="evidence" value="ECO:0007669"/>
    <property type="project" value="UniProtKB-KW"/>
</dbReference>
<keyword evidence="3" id="KW-0547">Nucleotide-binding</keyword>
<evidence type="ECO:0000256" key="4">
    <source>
        <dbReference type="ARBA" id="ARBA00022801"/>
    </source>
</evidence>
<evidence type="ECO:0000313" key="14">
    <source>
        <dbReference type="Proteomes" id="UP001281761"/>
    </source>
</evidence>
<keyword evidence="8" id="KW-0238">DNA-binding</keyword>
<dbReference type="EMBL" id="JARBJD010000159">
    <property type="protein sequence ID" value="KAK2949275.1"/>
    <property type="molecule type" value="Genomic_DNA"/>
</dbReference>
<evidence type="ECO:0000259" key="11">
    <source>
        <dbReference type="PROSITE" id="PS51192"/>
    </source>
</evidence>
<dbReference type="SMART" id="SM00487">
    <property type="entry name" value="DEXDc"/>
    <property type="match status" value="1"/>
</dbReference>